<organism evidence="2 3">
    <name type="scientific">Endozoicomonas gorgoniicola</name>
    <dbReference type="NCBI Taxonomy" id="1234144"/>
    <lineage>
        <taxon>Bacteria</taxon>
        <taxon>Pseudomonadati</taxon>
        <taxon>Pseudomonadota</taxon>
        <taxon>Gammaproteobacteria</taxon>
        <taxon>Oceanospirillales</taxon>
        <taxon>Endozoicomonadaceae</taxon>
        <taxon>Endozoicomonas</taxon>
    </lineage>
</organism>
<accession>A0ABT3N1A2</accession>
<comment type="caution">
    <text evidence="2">The sequence shown here is derived from an EMBL/GenBank/DDBJ whole genome shotgun (WGS) entry which is preliminary data.</text>
</comment>
<sequence>MVSIVYHDRPCKQRFSLLKLIRSSLCCLFAFGGIGSAVADPIYHLSGQVSSDRADQTDDNVEQDYGVPIFRISEFIWFDITIDLPAHPETAEEVEEQRNRNAQFRKSGKPETLIFLPDFNEITEGIRLRFHYLFN</sequence>
<proteinExistence type="predicted"/>
<reference evidence="2 3" key="1">
    <citation type="submission" date="2022-10" db="EMBL/GenBank/DDBJ databases">
        <title>High-quality genome sequences of two octocoral-associated bacteria, Endozoicomonas euniceicola EF212 and Endozoicomonas gorgoniicola PS125.</title>
        <authorList>
            <person name="Chiou Y.-J."/>
            <person name="Chen Y.-H."/>
        </authorList>
    </citation>
    <scope>NUCLEOTIDE SEQUENCE [LARGE SCALE GENOMIC DNA]</scope>
    <source>
        <strain evidence="2 3">PS125</strain>
    </source>
</reference>
<name>A0ABT3N1A2_9GAMM</name>
<evidence type="ECO:0000256" key="1">
    <source>
        <dbReference type="SAM" id="SignalP"/>
    </source>
</evidence>
<dbReference type="RefSeq" id="WP_262564731.1">
    <property type="nucleotide sequence ID" value="NZ_JAPFCC010000001.1"/>
</dbReference>
<dbReference type="EMBL" id="JAPFCC010000001">
    <property type="protein sequence ID" value="MCW7554969.1"/>
    <property type="molecule type" value="Genomic_DNA"/>
</dbReference>
<evidence type="ECO:0000313" key="2">
    <source>
        <dbReference type="EMBL" id="MCW7554969.1"/>
    </source>
</evidence>
<dbReference type="Proteomes" id="UP001209854">
    <property type="component" value="Unassembled WGS sequence"/>
</dbReference>
<feature type="chain" id="PRO_5046901187" evidence="1">
    <location>
        <begin position="40"/>
        <end position="135"/>
    </location>
</feature>
<protein>
    <submittedName>
        <fullName evidence="2">Uncharacterized protein</fullName>
    </submittedName>
</protein>
<feature type="signal peptide" evidence="1">
    <location>
        <begin position="1"/>
        <end position="39"/>
    </location>
</feature>
<keyword evidence="1" id="KW-0732">Signal</keyword>
<gene>
    <name evidence="2" type="ORF">NX722_20565</name>
</gene>
<evidence type="ECO:0000313" key="3">
    <source>
        <dbReference type="Proteomes" id="UP001209854"/>
    </source>
</evidence>
<keyword evidence="3" id="KW-1185">Reference proteome</keyword>